<dbReference type="Gene3D" id="1.10.472.10">
    <property type="entry name" value="Cyclin-like"/>
    <property type="match status" value="2"/>
</dbReference>
<evidence type="ECO:0000313" key="3">
    <source>
        <dbReference type="Proteomes" id="UP000000759"/>
    </source>
</evidence>
<protein>
    <recommendedName>
        <fullName evidence="1">Cyclin N-terminal domain-containing protein</fullName>
    </recommendedName>
</protein>
<reference evidence="3" key="2">
    <citation type="submission" date="2008-08" db="EMBL/GenBank/DDBJ databases">
        <authorList>
            <consortium name="Diatom Consortium"/>
            <person name="Grigoriev I."/>
            <person name="Grimwood J."/>
            <person name="Kuo A."/>
            <person name="Otillar R.P."/>
            <person name="Salamov A."/>
            <person name="Detter J.C."/>
            <person name="Lindquist E."/>
            <person name="Shapiro H."/>
            <person name="Lucas S."/>
            <person name="Glavina del Rio T."/>
            <person name="Pitluck S."/>
            <person name="Rokhsar D."/>
            <person name="Bowler C."/>
        </authorList>
    </citation>
    <scope>GENOME REANNOTATION</scope>
    <source>
        <strain evidence="3">CCAP 1055/1</strain>
    </source>
</reference>
<organism evidence="2 3">
    <name type="scientific">Phaeodactylum tricornutum (strain CCAP 1055/1)</name>
    <dbReference type="NCBI Taxonomy" id="556484"/>
    <lineage>
        <taxon>Eukaryota</taxon>
        <taxon>Sar</taxon>
        <taxon>Stramenopiles</taxon>
        <taxon>Ochrophyta</taxon>
        <taxon>Bacillariophyta</taxon>
        <taxon>Bacillariophyceae</taxon>
        <taxon>Bacillariophycidae</taxon>
        <taxon>Naviculales</taxon>
        <taxon>Phaeodactylaceae</taxon>
        <taxon>Phaeodactylum</taxon>
    </lineage>
</organism>
<dbReference type="OrthoDB" id="285802at2759"/>
<feature type="domain" description="Cyclin N-terminal" evidence="1">
    <location>
        <begin position="41"/>
        <end position="172"/>
    </location>
</feature>
<dbReference type="PaxDb" id="2850-Phatr38865"/>
<dbReference type="HOGENOM" id="CLU_701075_0_0_1"/>
<reference evidence="2 3" key="1">
    <citation type="journal article" date="2008" name="Nature">
        <title>The Phaeodactylum genome reveals the evolutionary history of diatom genomes.</title>
        <authorList>
            <person name="Bowler C."/>
            <person name="Allen A.E."/>
            <person name="Badger J.H."/>
            <person name="Grimwood J."/>
            <person name="Jabbari K."/>
            <person name="Kuo A."/>
            <person name="Maheswari U."/>
            <person name="Martens C."/>
            <person name="Maumus F."/>
            <person name="Otillar R.P."/>
            <person name="Rayko E."/>
            <person name="Salamov A."/>
            <person name="Vandepoele K."/>
            <person name="Beszteri B."/>
            <person name="Gruber A."/>
            <person name="Heijde M."/>
            <person name="Katinka M."/>
            <person name="Mock T."/>
            <person name="Valentin K."/>
            <person name="Verret F."/>
            <person name="Berges J.A."/>
            <person name="Brownlee C."/>
            <person name="Cadoret J.P."/>
            <person name="Chiovitti A."/>
            <person name="Choi C.J."/>
            <person name="Coesel S."/>
            <person name="De Martino A."/>
            <person name="Detter J.C."/>
            <person name="Durkin C."/>
            <person name="Falciatore A."/>
            <person name="Fournet J."/>
            <person name="Haruta M."/>
            <person name="Huysman M.J."/>
            <person name="Jenkins B.D."/>
            <person name="Jiroutova K."/>
            <person name="Jorgensen R.E."/>
            <person name="Joubert Y."/>
            <person name="Kaplan A."/>
            <person name="Kroger N."/>
            <person name="Kroth P.G."/>
            <person name="La Roche J."/>
            <person name="Lindquist E."/>
            <person name="Lommer M."/>
            <person name="Martin-Jezequel V."/>
            <person name="Lopez P.J."/>
            <person name="Lucas S."/>
            <person name="Mangogna M."/>
            <person name="McGinnis K."/>
            <person name="Medlin L.K."/>
            <person name="Montsant A."/>
            <person name="Oudot-Le Secq M.P."/>
            <person name="Napoli C."/>
            <person name="Obornik M."/>
            <person name="Parker M.S."/>
            <person name="Petit J.L."/>
            <person name="Porcel B.M."/>
            <person name="Poulsen N."/>
            <person name="Robison M."/>
            <person name="Rychlewski L."/>
            <person name="Rynearson T.A."/>
            <person name="Schmutz J."/>
            <person name="Shapiro H."/>
            <person name="Siaut M."/>
            <person name="Stanley M."/>
            <person name="Sussman M.R."/>
            <person name="Taylor A.R."/>
            <person name="Vardi A."/>
            <person name="von Dassow P."/>
            <person name="Vyverman W."/>
            <person name="Willis A."/>
            <person name="Wyrwicz L.S."/>
            <person name="Rokhsar D.S."/>
            <person name="Weissenbach J."/>
            <person name="Armbrust E.V."/>
            <person name="Green B.R."/>
            <person name="Van de Peer Y."/>
            <person name="Grigoriev I.V."/>
        </authorList>
    </citation>
    <scope>NUCLEOTIDE SEQUENCE [LARGE SCALE GENOMIC DNA]</scope>
    <source>
        <strain evidence="2 3">CCAP 1055/1</strain>
    </source>
</reference>
<dbReference type="InterPro" id="IPR006671">
    <property type="entry name" value="Cyclin_N"/>
</dbReference>
<evidence type="ECO:0000313" key="2">
    <source>
        <dbReference type="EMBL" id="EEC45563.1"/>
    </source>
</evidence>
<sequence>MPPACEYAPPKTLKGAPVPKYEAVSPARDLEHSTCHLSQILQVESKSYLPVENYVAHLSEKFFDFWQVRFDFAHWYYDIAKDFQYEGEIVIIALSYFDRYMALTTKEDQYTPMENELQVLALTCLFVAIKTFCDATDETECLASIAAIGRFQMEEIEKAELSILNMLEWRINVPSTFRFIETFVRLFPEWNDQSTKFASRELVRGSIYNSSCIFATVLAMDGTLVFNYRSSELAFASIVCAMYALERHIRMRSDAKFYFLELLRELTGWTPTSDFVGDAYDTLVTLLPSMVGGECKLDPFLIQPMPDDYFHDDYDFNAIIYRAEDIRTVDTTVPKLLMLDSEGEQKNEPSTDVEAGEIWYETIHRTNSRSRKNTQLSRLWSALFRRKIRSRLPQ</sequence>
<dbReference type="EMBL" id="CM000619">
    <property type="protein sequence ID" value="EEC45563.1"/>
    <property type="molecule type" value="Genomic_DNA"/>
</dbReference>
<proteinExistence type="predicted"/>
<keyword evidence="3" id="KW-1185">Reference proteome</keyword>
<dbReference type="SUPFAM" id="SSF47954">
    <property type="entry name" value="Cyclin-like"/>
    <property type="match status" value="1"/>
</dbReference>
<dbReference type="Pfam" id="PF00134">
    <property type="entry name" value="Cyclin_N"/>
    <property type="match status" value="1"/>
</dbReference>
<dbReference type="STRING" id="556484.B7G722"/>
<dbReference type="Proteomes" id="UP000000759">
    <property type="component" value="Chromosome 17"/>
</dbReference>
<evidence type="ECO:0000259" key="1">
    <source>
        <dbReference type="Pfam" id="PF00134"/>
    </source>
</evidence>
<dbReference type="KEGG" id="pti:PHATRDRAFT_38865"/>
<dbReference type="GeneID" id="7203600"/>
<dbReference type="InterPro" id="IPR036915">
    <property type="entry name" value="Cyclin-like_sf"/>
</dbReference>
<dbReference type="RefSeq" id="XP_002182827.1">
    <property type="nucleotide sequence ID" value="XM_002182791.1"/>
</dbReference>
<dbReference type="InterPro" id="IPR039361">
    <property type="entry name" value="Cyclin"/>
</dbReference>
<dbReference type="AlphaFoldDB" id="B7G722"/>
<name>B7G722_PHATC</name>
<gene>
    <name evidence="2" type="ORF">PHATRDRAFT_38865</name>
</gene>
<dbReference type="InParanoid" id="B7G722"/>
<accession>B7G722</accession>
<dbReference type="PANTHER" id="PTHR10177">
    <property type="entry name" value="CYCLINS"/>
    <property type="match status" value="1"/>
</dbReference>